<keyword evidence="1" id="KW-0812">Transmembrane</keyword>
<evidence type="ECO:0000313" key="3">
    <source>
        <dbReference type="EMBL" id="CAF1048804.1"/>
    </source>
</evidence>
<gene>
    <name evidence="3" type="ORF">GPM918_LOCUS16171</name>
    <name evidence="4" type="ORF">SRO942_LOCUS16171</name>
</gene>
<comment type="caution">
    <text evidence="3">The sequence shown here is derived from an EMBL/GenBank/DDBJ whole genome shotgun (WGS) entry which is preliminary data.</text>
</comment>
<dbReference type="InterPro" id="IPR000742">
    <property type="entry name" value="EGF"/>
</dbReference>
<dbReference type="Proteomes" id="UP000681722">
    <property type="component" value="Unassembled WGS sequence"/>
</dbReference>
<dbReference type="OrthoDB" id="504708at2759"/>
<evidence type="ECO:0000313" key="4">
    <source>
        <dbReference type="EMBL" id="CAF3818479.1"/>
    </source>
</evidence>
<evidence type="ECO:0000259" key="2">
    <source>
        <dbReference type="PROSITE" id="PS01186"/>
    </source>
</evidence>
<name>A0A814K7K8_9BILA</name>
<dbReference type="EMBL" id="CAJNOQ010004198">
    <property type="protein sequence ID" value="CAF1048804.1"/>
    <property type="molecule type" value="Genomic_DNA"/>
</dbReference>
<keyword evidence="1" id="KW-0472">Membrane</keyword>
<protein>
    <recommendedName>
        <fullName evidence="2">EGF-like domain-containing protein</fullName>
    </recommendedName>
</protein>
<dbReference type="AlphaFoldDB" id="A0A814K7K8"/>
<dbReference type="SMART" id="SM00181">
    <property type="entry name" value="EGF"/>
    <property type="match status" value="8"/>
</dbReference>
<dbReference type="Proteomes" id="UP000663829">
    <property type="component" value="Unassembled WGS sequence"/>
</dbReference>
<accession>A0A814K7K8</accession>
<reference evidence="3" key="1">
    <citation type="submission" date="2021-02" db="EMBL/GenBank/DDBJ databases">
        <authorList>
            <person name="Nowell W R."/>
        </authorList>
    </citation>
    <scope>NUCLEOTIDE SEQUENCE</scope>
</reference>
<dbReference type="EMBL" id="CAJOBC010004198">
    <property type="protein sequence ID" value="CAF3818479.1"/>
    <property type="molecule type" value="Genomic_DNA"/>
</dbReference>
<keyword evidence="5" id="KW-1185">Reference proteome</keyword>
<proteinExistence type="predicted"/>
<feature type="transmembrane region" description="Helical" evidence="1">
    <location>
        <begin position="969"/>
        <end position="986"/>
    </location>
</feature>
<feature type="domain" description="EGF-like" evidence="2">
    <location>
        <begin position="184"/>
        <end position="199"/>
    </location>
</feature>
<dbReference type="PANTHER" id="PTHR39069">
    <property type="entry name" value="ECDYSONE-INDUCIBLE GENE E1, ISOFORM A"/>
    <property type="match status" value="1"/>
</dbReference>
<keyword evidence="1" id="KW-1133">Transmembrane helix</keyword>
<dbReference type="PANTHER" id="PTHR39069:SF8">
    <property type="entry name" value="FI17111P1"/>
    <property type="match status" value="1"/>
</dbReference>
<organism evidence="3 5">
    <name type="scientific">Didymodactylos carnosus</name>
    <dbReference type="NCBI Taxonomy" id="1234261"/>
    <lineage>
        <taxon>Eukaryota</taxon>
        <taxon>Metazoa</taxon>
        <taxon>Spiralia</taxon>
        <taxon>Gnathifera</taxon>
        <taxon>Rotifera</taxon>
        <taxon>Eurotatoria</taxon>
        <taxon>Bdelloidea</taxon>
        <taxon>Philodinida</taxon>
        <taxon>Philodinidae</taxon>
        <taxon>Didymodactylos</taxon>
    </lineage>
</organism>
<evidence type="ECO:0000256" key="1">
    <source>
        <dbReference type="SAM" id="Phobius"/>
    </source>
</evidence>
<sequence>MYGAVLLSIGKKHFSVFVCVLAQLDDTCTPSNTQCPTNAVCKDGKCVCDTPFYTPCNSECKLRPRFRYVDEECRTTENCLPFSRCDNNRCACENGFSNHNGLCRKNLAITCSNHSECLSGYCSTTCQCGPGYVSDRNRCKLRLVNIYSKLEDAQKDNGLCKIHKQCQPINSHCPNDTSGTDLFCKCQNGYRPDYINQKCSLTVSEQLSPLNESEIPNPECISCKDTNAVCTRVGNVSSCWCRAGYQKRFDQTKTNLCESIRHGTIYSAFYVVFPNLADIRQHDFTDNKTFRKDGLQYKNDNIEYGLCTRMDSTNKAFVDPTLCVTPLECQLRSSASKYICTCGLNRFLQDSLFDRKCVYYLNRPINSTAVTNNSDCPTNAIYNKGTKQCECLPGFKTDNLTECKLELKYDDTSKECDINDLAATAICTEKFGLFSKICKLGECRCIENVSYYTSSQCEIQLSKSETITDCDTNLINDAVANASCVRRYGILSRSCKPGECRCKEGISFYHRGIGTDVCAVFLNTTQSSRLNSVIHCVENSQLGPQRTECNCKVGYQPTNDKKTCVPKSLQLFEFGVTPSPLPNTVLTNEECIGIYSELVEVKSINSNNWCQCKQYTFKVNDIECVWELDKELTYISHICVKNAVYDGKKCICNPGYRSNQNRRSCDRIDENKLQLDGADNPTGKNLCTTYTDTDCRILYNSPAYCDTINKTEICLCDRKISFVYENKCERFAHYVYPALRELPKYTCDADDDCNRTLNTVCSFYLETNYKVCQCQKDYLYNPANKTCENNRCKGNRAANTNYICNGYDWVCKNGYYPSKDKTYCEPRPTFTDTYQYCNSSYILATSANGIQCNNTCERTVCMSGYKNEHNKCVRNNFNDKCEHDQTLCSTLVEGSTCVDNVCGCYEPGTYKNDVKCAKAVGFICDSDTECDDNSLCLQHICRCKDRSKLVSLTDSDGRRIERCINGGRTVHLAIGLLLLMPLLWFIRS</sequence>
<dbReference type="PROSITE" id="PS01186">
    <property type="entry name" value="EGF_2"/>
    <property type="match status" value="1"/>
</dbReference>
<evidence type="ECO:0000313" key="5">
    <source>
        <dbReference type="Proteomes" id="UP000663829"/>
    </source>
</evidence>